<comment type="caution">
    <text evidence="2">The sequence shown here is derived from an EMBL/GenBank/DDBJ whole genome shotgun (WGS) entry which is preliminary data.</text>
</comment>
<sequence>MRNHNRFMLSPQASVDRQRAQPQEYRHGRDQRGHDRGQEDRGQGPRFGDGQTVDWRAVDATGVGEQRDT</sequence>
<evidence type="ECO:0000313" key="2">
    <source>
        <dbReference type="EMBL" id="KAK9126319.1"/>
    </source>
</evidence>
<accession>A0AAP0J2P3</accession>
<feature type="region of interest" description="Disordered" evidence="1">
    <location>
        <begin position="1"/>
        <end position="69"/>
    </location>
</feature>
<gene>
    <name evidence="2" type="ORF">Scep_015165</name>
</gene>
<feature type="compositionally biased region" description="Basic and acidic residues" evidence="1">
    <location>
        <begin position="16"/>
        <end position="43"/>
    </location>
</feature>
<organism evidence="2 3">
    <name type="scientific">Stephania cephalantha</name>
    <dbReference type="NCBI Taxonomy" id="152367"/>
    <lineage>
        <taxon>Eukaryota</taxon>
        <taxon>Viridiplantae</taxon>
        <taxon>Streptophyta</taxon>
        <taxon>Embryophyta</taxon>
        <taxon>Tracheophyta</taxon>
        <taxon>Spermatophyta</taxon>
        <taxon>Magnoliopsida</taxon>
        <taxon>Ranunculales</taxon>
        <taxon>Menispermaceae</taxon>
        <taxon>Menispermoideae</taxon>
        <taxon>Cissampelideae</taxon>
        <taxon>Stephania</taxon>
    </lineage>
</organism>
<name>A0AAP0J2P3_9MAGN</name>
<keyword evidence="3" id="KW-1185">Reference proteome</keyword>
<evidence type="ECO:0000313" key="3">
    <source>
        <dbReference type="Proteomes" id="UP001419268"/>
    </source>
</evidence>
<dbReference type="Proteomes" id="UP001419268">
    <property type="component" value="Unassembled WGS sequence"/>
</dbReference>
<dbReference type="EMBL" id="JBBNAG010000006">
    <property type="protein sequence ID" value="KAK9126319.1"/>
    <property type="molecule type" value="Genomic_DNA"/>
</dbReference>
<proteinExistence type="predicted"/>
<dbReference type="AlphaFoldDB" id="A0AAP0J2P3"/>
<protein>
    <submittedName>
        <fullName evidence="2">Uncharacterized protein</fullName>
    </submittedName>
</protein>
<reference evidence="2 3" key="1">
    <citation type="submission" date="2024-01" db="EMBL/GenBank/DDBJ databases">
        <title>Genome assemblies of Stephania.</title>
        <authorList>
            <person name="Yang L."/>
        </authorList>
    </citation>
    <scope>NUCLEOTIDE SEQUENCE [LARGE SCALE GENOMIC DNA]</scope>
    <source>
        <strain evidence="2">JXDWG</strain>
        <tissue evidence="2">Leaf</tissue>
    </source>
</reference>
<evidence type="ECO:0000256" key="1">
    <source>
        <dbReference type="SAM" id="MobiDB-lite"/>
    </source>
</evidence>